<evidence type="ECO:0000259" key="8">
    <source>
        <dbReference type="Pfam" id="PF10411"/>
    </source>
</evidence>
<evidence type="ECO:0000313" key="10">
    <source>
        <dbReference type="EMBL" id="AGP79831.1"/>
    </source>
</evidence>
<dbReference type="InterPro" id="IPR036249">
    <property type="entry name" value="Thioredoxin-like_sf"/>
</dbReference>
<keyword evidence="5" id="KW-1015">Disulfide bond</keyword>
<dbReference type="CDD" id="cd03020">
    <property type="entry name" value="DsbA_DsbC_DsbG"/>
    <property type="match status" value="1"/>
</dbReference>
<dbReference type="EMBL" id="CP004847">
    <property type="protein sequence ID" value="AGP79831.1"/>
    <property type="molecule type" value="Genomic_DNA"/>
</dbReference>
<dbReference type="InterPro" id="IPR009094">
    <property type="entry name" value="DiS-bond_isomerase_DsbC/G_N_sf"/>
</dbReference>
<feature type="domain" description="Disulphide bond isomerase DsbC/G N-terminal" evidence="8">
    <location>
        <begin position="5"/>
        <end position="44"/>
    </location>
</feature>
<dbReference type="InterPro" id="IPR018950">
    <property type="entry name" value="DiS-bond_isomerase_DsbC/G_N"/>
</dbReference>
<keyword evidence="4 7" id="KW-0574">Periplasm</keyword>
<evidence type="ECO:0000256" key="6">
    <source>
        <dbReference type="ARBA" id="ARBA00023284"/>
    </source>
</evidence>
<gene>
    <name evidence="10" type="ORF">I633_22041</name>
</gene>
<proteinExistence type="inferred from homology"/>
<protein>
    <recommendedName>
        <fullName evidence="7">Thiol:disulfide interchange protein</fullName>
    </recommendedName>
</protein>
<dbReference type="PATRIC" id="fig|1300253.3.peg.4598"/>
<evidence type="ECO:0000256" key="4">
    <source>
        <dbReference type="ARBA" id="ARBA00022764"/>
    </source>
</evidence>
<organism evidence="10 11">
    <name type="scientific">Alteromonas mediterranea 615</name>
    <dbReference type="NCBI Taxonomy" id="1300253"/>
    <lineage>
        <taxon>Bacteria</taxon>
        <taxon>Pseudomonadati</taxon>
        <taxon>Pseudomonadota</taxon>
        <taxon>Gammaproteobacteria</taxon>
        <taxon>Alteromonadales</taxon>
        <taxon>Alteromonadaceae</taxon>
        <taxon>Alteromonas/Salinimonas group</taxon>
        <taxon>Alteromonas</taxon>
    </lineage>
</organism>
<dbReference type="Proteomes" id="UP000014909">
    <property type="component" value="Plasmid unnamed"/>
</dbReference>
<dbReference type="InterPro" id="IPR017937">
    <property type="entry name" value="Thioredoxin_CS"/>
</dbReference>
<evidence type="ECO:0000256" key="5">
    <source>
        <dbReference type="ARBA" id="ARBA00023157"/>
    </source>
</evidence>
<dbReference type="PANTHER" id="PTHR35272:SF3">
    <property type="entry name" value="THIOL:DISULFIDE INTERCHANGE PROTEIN DSBC"/>
    <property type="match status" value="1"/>
</dbReference>
<keyword evidence="6 7" id="KW-0676">Redox-active center</keyword>
<dbReference type="GO" id="GO:0042597">
    <property type="term" value="C:periplasmic space"/>
    <property type="evidence" value="ECO:0007669"/>
    <property type="project" value="UniProtKB-SubCell"/>
</dbReference>
<keyword evidence="10" id="KW-0614">Plasmid</keyword>
<accession>S5ALQ6</accession>
<evidence type="ECO:0000259" key="9">
    <source>
        <dbReference type="Pfam" id="PF13098"/>
    </source>
</evidence>
<comment type="function">
    <text evidence="7">Required for disulfide bond formation in some periplasmic proteins. Acts by transferring its disulfide bond to other proteins and is reduced in the process.</text>
</comment>
<dbReference type="InterPro" id="IPR012336">
    <property type="entry name" value="Thioredoxin-like_fold"/>
</dbReference>
<keyword evidence="3 7" id="KW-0732">Signal</keyword>
<dbReference type="PROSITE" id="PS00194">
    <property type="entry name" value="THIOREDOXIN_1"/>
    <property type="match status" value="1"/>
</dbReference>
<dbReference type="Gene3D" id="3.10.450.70">
    <property type="entry name" value="Disulphide bond isomerase, DsbC/G, N-terminal"/>
    <property type="match status" value="1"/>
</dbReference>
<dbReference type="Pfam" id="PF10411">
    <property type="entry name" value="DsbC_N"/>
    <property type="match status" value="1"/>
</dbReference>
<comment type="subcellular location">
    <subcellularLocation>
        <location evidence="1 7">Periplasm</location>
    </subcellularLocation>
</comment>
<sequence>MNEHVSGLYEIVTATGIFYSSKDGNYLFSGSLHAFENGLPNLTEAKKKQVAAGVIAKLKNTLVTYKSPTEKHEVLVFFDSTCGYCRKMHNDIRRYNAMGITVHYALYPRSGLTDRQGNPIPGVAQLNSVACSSNPQFAMNTLMQGGSVTPAQCDSPVPMHYQLGQWLGVKGTPAVYDMGGNLVVPGYAPAERLLQSLEMRGQS</sequence>
<dbReference type="InterPro" id="IPR051470">
    <property type="entry name" value="Thiol:disulfide_interchange"/>
</dbReference>
<evidence type="ECO:0000256" key="7">
    <source>
        <dbReference type="RuleBase" id="RU364038"/>
    </source>
</evidence>
<dbReference type="PANTHER" id="PTHR35272">
    <property type="entry name" value="THIOL:DISULFIDE INTERCHANGE PROTEIN DSBC-RELATED"/>
    <property type="match status" value="1"/>
</dbReference>
<dbReference type="SUPFAM" id="SSF52833">
    <property type="entry name" value="Thioredoxin-like"/>
    <property type="match status" value="1"/>
</dbReference>
<feature type="domain" description="Thioredoxin-like fold" evidence="9">
    <location>
        <begin position="68"/>
        <end position="196"/>
    </location>
</feature>
<name>S5ALQ6_9ALTE</name>
<dbReference type="Pfam" id="PF13098">
    <property type="entry name" value="Thioredoxin_2"/>
    <property type="match status" value="1"/>
</dbReference>
<evidence type="ECO:0000256" key="3">
    <source>
        <dbReference type="ARBA" id="ARBA00022729"/>
    </source>
</evidence>
<dbReference type="SUPFAM" id="SSF54423">
    <property type="entry name" value="DsbC/DsbG N-terminal domain-like"/>
    <property type="match status" value="1"/>
</dbReference>
<dbReference type="HOGENOM" id="CLU_083593_0_0_6"/>
<dbReference type="KEGG" id="amh:I633_22041"/>
<dbReference type="BioCyc" id="AMAC1300253:G12YX-3478-MONOMER"/>
<dbReference type="Gene3D" id="3.40.30.10">
    <property type="entry name" value="Glutaredoxin"/>
    <property type="match status" value="1"/>
</dbReference>
<geneLocation type="plasmid" evidence="10">
    <name>unnamed</name>
</geneLocation>
<reference evidence="10 11" key="1">
    <citation type="journal article" date="2013" name="Genome Biol. Evol.">
        <title>Genomic Diversity of "Deep Ecotype" Alteromonas macleodii Isolates: Evidence for Pan-Mediterranean Clonal Frames.</title>
        <authorList>
            <person name="Lopez-Perez M."/>
            <person name="Gonzaga A."/>
            <person name="Rodriguez-Valera F."/>
        </authorList>
    </citation>
    <scope>NUCLEOTIDE SEQUENCE [LARGE SCALE GENOMIC DNA]</scope>
    <source>
        <strain evidence="11">'English Channel 615'</strain>
        <plasmid evidence="11">Plasmid</plasmid>
    </source>
</reference>
<evidence type="ECO:0000313" key="11">
    <source>
        <dbReference type="Proteomes" id="UP000014909"/>
    </source>
</evidence>
<dbReference type="AlphaFoldDB" id="S5ALQ6"/>
<evidence type="ECO:0000256" key="1">
    <source>
        <dbReference type="ARBA" id="ARBA00004418"/>
    </source>
</evidence>
<evidence type="ECO:0000256" key="2">
    <source>
        <dbReference type="ARBA" id="ARBA00009813"/>
    </source>
</evidence>
<dbReference type="InterPro" id="IPR033954">
    <property type="entry name" value="DiS-bond_Isoase_DsbC/G"/>
</dbReference>
<comment type="similarity">
    <text evidence="2 7">Belongs to the thioredoxin family. DsbC subfamily.</text>
</comment>